<proteinExistence type="predicted"/>
<protein>
    <submittedName>
        <fullName evidence="1">Uncharacterized protein</fullName>
    </submittedName>
</protein>
<sequence length="304" mass="33382">MKRFNCTLADKRGEFGECMEAHNTGRYVLFSDVEKLQRRMQEMLDKSNSTGVAIERAISTGAVPADHPLKSRLELLANHHKREQALADGMVAMSDRCKLLTDLLREARNPLITAMDASSEDASAETCELLELIDSALAATLQAQPDADWTEATASPTAEDYRELQAQHDQVQSRMKAALDFVRDSEPVLREAMDAFNWECGGVGEDEARALHNRIDALLADQLPDPAVTVTETIRTAPERIWLQVGDQSHYHSEPFPSDTSEVSWCADSVIACEVPYVRADLAAPAVLQGGESCATEPPLSSKA</sequence>
<gene>
    <name evidence="1" type="ORF">KAM382_25290</name>
</gene>
<organism evidence="1 2">
    <name type="scientific">Aeromonas caviae</name>
    <name type="common">Aeromonas punctata</name>
    <dbReference type="NCBI Taxonomy" id="648"/>
    <lineage>
        <taxon>Bacteria</taxon>
        <taxon>Pseudomonadati</taxon>
        <taxon>Pseudomonadota</taxon>
        <taxon>Gammaproteobacteria</taxon>
        <taxon>Aeromonadales</taxon>
        <taxon>Aeromonadaceae</taxon>
        <taxon>Aeromonas</taxon>
    </lineage>
</organism>
<evidence type="ECO:0000313" key="2">
    <source>
        <dbReference type="Proteomes" id="UP000737420"/>
    </source>
</evidence>
<dbReference type="Proteomes" id="UP000737420">
    <property type="component" value="Unassembled WGS sequence"/>
</dbReference>
<dbReference type="RefSeq" id="WP_203762625.1">
    <property type="nucleotide sequence ID" value="NZ_AP024402.1"/>
</dbReference>
<comment type="caution">
    <text evidence="1">The sequence shown here is derived from an EMBL/GenBank/DDBJ whole genome shotgun (WGS) entry which is preliminary data.</text>
</comment>
<reference evidence="1 2" key="1">
    <citation type="submission" date="2021-07" db="EMBL/GenBank/DDBJ databases">
        <title>Draft genome sequence of carbapenem-resistant Aeromonas spp. in Japan.</title>
        <authorList>
            <person name="Maehana S."/>
            <person name="Suzuki M."/>
            <person name="Kitasato H."/>
        </authorList>
    </citation>
    <scope>NUCLEOTIDE SEQUENCE [LARGE SCALE GENOMIC DNA]</scope>
    <source>
        <strain evidence="1 2">KAM382</strain>
    </source>
</reference>
<dbReference type="AlphaFoldDB" id="A0ABD0B8G9"/>
<dbReference type="EMBL" id="BPOP01000024">
    <property type="protein sequence ID" value="GJB92468.1"/>
    <property type="molecule type" value="Genomic_DNA"/>
</dbReference>
<name>A0ABD0B8G9_AERCA</name>
<accession>A0ABD0B8G9</accession>
<evidence type="ECO:0000313" key="1">
    <source>
        <dbReference type="EMBL" id="GJB92468.1"/>
    </source>
</evidence>